<dbReference type="VEuPathDB" id="TrichDB:TVAG_532030"/>
<dbReference type="VEuPathDB" id="TrichDB:TVAGG3_1003010"/>
<evidence type="ECO:0000313" key="2">
    <source>
        <dbReference type="Proteomes" id="UP000001542"/>
    </source>
</evidence>
<dbReference type="Proteomes" id="UP000001542">
    <property type="component" value="Unassembled WGS sequence"/>
</dbReference>
<dbReference type="AlphaFoldDB" id="A2HDN2"/>
<feature type="non-terminal residue" evidence="1">
    <location>
        <position position="1"/>
    </location>
</feature>
<reference evidence="1" key="2">
    <citation type="journal article" date="2007" name="Science">
        <title>Draft genome sequence of the sexually transmitted pathogen Trichomonas vaginalis.</title>
        <authorList>
            <person name="Carlton J.M."/>
            <person name="Hirt R.P."/>
            <person name="Silva J.C."/>
            <person name="Delcher A.L."/>
            <person name="Schatz M."/>
            <person name="Zhao Q."/>
            <person name="Wortman J.R."/>
            <person name="Bidwell S.L."/>
            <person name="Alsmark U.C.M."/>
            <person name="Besteiro S."/>
            <person name="Sicheritz-Ponten T."/>
            <person name="Noel C.J."/>
            <person name="Dacks J.B."/>
            <person name="Foster P.G."/>
            <person name="Simillion C."/>
            <person name="Van de Peer Y."/>
            <person name="Miranda-Saavedra D."/>
            <person name="Barton G.J."/>
            <person name="Westrop G.D."/>
            <person name="Mueller S."/>
            <person name="Dessi D."/>
            <person name="Fiori P.L."/>
            <person name="Ren Q."/>
            <person name="Paulsen I."/>
            <person name="Zhang H."/>
            <person name="Bastida-Corcuera F.D."/>
            <person name="Simoes-Barbosa A."/>
            <person name="Brown M.T."/>
            <person name="Hayes R.D."/>
            <person name="Mukherjee M."/>
            <person name="Okumura C.Y."/>
            <person name="Schneider R."/>
            <person name="Smith A.J."/>
            <person name="Vanacova S."/>
            <person name="Villalvazo M."/>
            <person name="Haas B.J."/>
            <person name="Pertea M."/>
            <person name="Feldblyum T.V."/>
            <person name="Utterback T.R."/>
            <person name="Shu C.L."/>
            <person name="Osoegawa K."/>
            <person name="de Jong P.J."/>
            <person name="Hrdy I."/>
            <person name="Horvathova L."/>
            <person name="Zubacova Z."/>
            <person name="Dolezal P."/>
            <person name="Malik S.B."/>
            <person name="Logsdon J.M. Jr."/>
            <person name="Henze K."/>
            <person name="Gupta A."/>
            <person name="Wang C.C."/>
            <person name="Dunne R.L."/>
            <person name="Upcroft J.A."/>
            <person name="Upcroft P."/>
            <person name="White O."/>
            <person name="Salzberg S.L."/>
            <person name="Tang P."/>
            <person name="Chiu C.-H."/>
            <person name="Lee Y.-S."/>
            <person name="Embley T.M."/>
            <person name="Coombs G.H."/>
            <person name="Mottram J.C."/>
            <person name="Tachezy J."/>
            <person name="Fraser-Liggett C.M."/>
            <person name="Johnson P.J."/>
        </authorList>
    </citation>
    <scope>NUCLEOTIDE SEQUENCE [LARGE SCALE GENOMIC DNA]</scope>
    <source>
        <strain evidence="1">G3</strain>
    </source>
</reference>
<gene>
    <name evidence="1" type="ORF">TVAG_532030</name>
</gene>
<reference evidence="1" key="1">
    <citation type="submission" date="2006-10" db="EMBL/GenBank/DDBJ databases">
        <authorList>
            <person name="Amadeo P."/>
            <person name="Zhao Q."/>
            <person name="Wortman J."/>
            <person name="Fraser-Liggett C."/>
            <person name="Carlton J."/>
        </authorList>
    </citation>
    <scope>NUCLEOTIDE SEQUENCE</scope>
    <source>
        <strain evidence="1">G3</strain>
    </source>
</reference>
<protein>
    <submittedName>
        <fullName evidence="1">Uncharacterized protein</fullName>
    </submittedName>
</protein>
<keyword evidence="2" id="KW-1185">Reference proteome</keyword>
<name>A2HDN2_TRIV3</name>
<evidence type="ECO:0000313" key="1">
    <source>
        <dbReference type="EMBL" id="EAX72485.1"/>
    </source>
</evidence>
<dbReference type="EMBL" id="DS131978">
    <property type="protein sequence ID" value="EAX72485.1"/>
    <property type="molecule type" value="Genomic_DNA"/>
</dbReference>
<sequence>FGNLVFTNYGVGGSVLSEYLPDGVYLFEETVDESGKVSVLSRVNAQGFRQIVQDFLIGSLVHEELTFKSLHLFHKTTLESLNGVCQMSFQIQNLNLNWALVWQH</sequence>
<organism evidence="1 2">
    <name type="scientific">Trichomonas vaginalis (strain ATCC PRA-98 / G3)</name>
    <dbReference type="NCBI Taxonomy" id="412133"/>
    <lineage>
        <taxon>Eukaryota</taxon>
        <taxon>Metamonada</taxon>
        <taxon>Parabasalia</taxon>
        <taxon>Trichomonadida</taxon>
        <taxon>Trichomonadidae</taxon>
        <taxon>Trichomonas</taxon>
    </lineage>
</organism>
<accession>A2HDN2</accession>
<dbReference type="InParanoid" id="A2HDN2"/>
<proteinExistence type="predicted"/>